<dbReference type="PANTHER" id="PTHR35179:SF1">
    <property type="entry name" value="INTEGRAL MEMBRANE PROTEIN"/>
    <property type="match status" value="1"/>
</dbReference>
<feature type="transmembrane region" description="Helical" evidence="2">
    <location>
        <begin position="73"/>
        <end position="91"/>
    </location>
</feature>
<dbReference type="EMBL" id="JAKJXP020000005">
    <property type="protein sequence ID" value="KAK7756675.1"/>
    <property type="molecule type" value="Genomic_DNA"/>
</dbReference>
<dbReference type="PANTHER" id="PTHR35179">
    <property type="entry name" value="PROTEIN CBG02620"/>
    <property type="match status" value="1"/>
</dbReference>
<feature type="transmembrane region" description="Helical" evidence="2">
    <location>
        <begin position="40"/>
        <end position="67"/>
    </location>
</feature>
<accession>A0AAN9UWC8</accession>
<keyword evidence="2" id="KW-1133">Transmembrane helix</keyword>
<keyword evidence="2" id="KW-0472">Membrane</keyword>
<dbReference type="Proteomes" id="UP001320420">
    <property type="component" value="Unassembled WGS sequence"/>
</dbReference>
<feature type="transmembrane region" description="Helical" evidence="2">
    <location>
        <begin position="6"/>
        <end position="28"/>
    </location>
</feature>
<gene>
    <name evidence="3" type="ORF">SLS62_001116</name>
</gene>
<feature type="transmembrane region" description="Helical" evidence="2">
    <location>
        <begin position="156"/>
        <end position="177"/>
    </location>
</feature>
<sequence length="350" mass="39215">MAASFDLGAFFFGMFVGIFIFAFLKCIAQTLHIYKHKQSFVSLYLCLLWGEGVCNLVFAVTTILFLNEVIPPTHAYFATACTLWAIQVELLPQIIANRVAIIMIDQRRAKQLKWGLAGIITPVCGVVLYVWTVGHFPEATLEQQTRNFRLEICEKIFFLLVDLSLNLYFLYLVRFRLIAYGLTKYWKLFNYNVVMVVISTTFDALLLGFINLPNPYIYVQFAPLAYISKLYIELEMANLIFKVVRSSSTGNEHGWVYGSSHNKSQTGTKVNSNATAAANKMGGNTKISRADKDEAGRLSSSSELELASYPGPHGITRTVETTVITEDQEGGSGNTGSAHNRTDDYGWNNK</sequence>
<keyword evidence="4" id="KW-1185">Reference proteome</keyword>
<comment type="caution">
    <text evidence="3">The sequence shown here is derived from an EMBL/GenBank/DDBJ whole genome shotgun (WGS) entry which is preliminary data.</text>
</comment>
<evidence type="ECO:0000313" key="3">
    <source>
        <dbReference type="EMBL" id="KAK7756675.1"/>
    </source>
</evidence>
<proteinExistence type="predicted"/>
<organism evidence="3 4">
    <name type="scientific">Diatrype stigma</name>
    <dbReference type="NCBI Taxonomy" id="117547"/>
    <lineage>
        <taxon>Eukaryota</taxon>
        <taxon>Fungi</taxon>
        <taxon>Dikarya</taxon>
        <taxon>Ascomycota</taxon>
        <taxon>Pezizomycotina</taxon>
        <taxon>Sordariomycetes</taxon>
        <taxon>Xylariomycetidae</taxon>
        <taxon>Xylariales</taxon>
        <taxon>Diatrypaceae</taxon>
        <taxon>Diatrype</taxon>
    </lineage>
</organism>
<feature type="transmembrane region" description="Helical" evidence="2">
    <location>
        <begin position="189"/>
        <end position="210"/>
    </location>
</feature>
<dbReference type="AlphaFoldDB" id="A0AAN9UWC8"/>
<feature type="compositionally biased region" description="Low complexity" evidence="1">
    <location>
        <begin position="298"/>
        <end position="308"/>
    </location>
</feature>
<feature type="transmembrane region" description="Helical" evidence="2">
    <location>
        <begin position="112"/>
        <end position="136"/>
    </location>
</feature>
<feature type="region of interest" description="Disordered" evidence="1">
    <location>
        <begin position="281"/>
        <end position="350"/>
    </location>
</feature>
<evidence type="ECO:0000313" key="4">
    <source>
        <dbReference type="Proteomes" id="UP001320420"/>
    </source>
</evidence>
<evidence type="ECO:0000256" key="1">
    <source>
        <dbReference type="SAM" id="MobiDB-lite"/>
    </source>
</evidence>
<evidence type="ECO:0000256" key="2">
    <source>
        <dbReference type="SAM" id="Phobius"/>
    </source>
</evidence>
<reference evidence="3 4" key="1">
    <citation type="submission" date="2024-02" db="EMBL/GenBank/DDBJ databases">
        <title>De novo assembly and annotation of 12 fungi associated with fruit tree decline syndrome in Ontario, Canada.</title>
        <authorList>
            <person name="Sulman M."/>
            <person name="Ellouze W."/>
            <person name="Ilyukhin E."/>
        </authorList>
    </citation>
    <scope>NUCLEOTIDE SEQUENCE [LARGE SCALE GENOMIC DNA]</scope>
    <source>
        <strain evidence="3 4">M11/M66-122</strain>
    </source>
</reference>
<name>A0AAN9UWC8_9PEZI</name>
<keyword evidence="2" id="KW-0812">Transmembrane</keyword>
<protein>
    <submittedName>
        <fullName evidence="3">Uncharacterized protein</fullName>
    </submittedName>
</protein>
<feature type="compositionally biased region" description="Low complexity" evidence="1">
    <location>
        <begin position="315"/>
        <end position="325"/>
    </location>
</feature>